<dbReference type="InterPro" id="IPR002542">
    <property type="entry name" value="T20D4.11-like_dom"/>
</dbReference>
<feature type="domain" description="T20D4.11-like" evidence="2">
    <location>
        <begin position="34"/>
        <end position="187"/>
    </location>
</feature>
<evidence type="ECO:0000313" key="3">
    <source>
        <dbReference type="EMBL" id="EFP06785.1"/>
    </source>
</evidence>
<organism evidence="4">
    <name type="scientific">Caenorhabditis remanei</name>
    <name type="common">Caenorhabditis vulgaris</name>
    <dbReference type="NCBI Taxonomy" id="31234"/>
    <lineage>
        <taxon>Eukaryota</taxon>
        <taxon>Metazoa</taxon>
        <taxon>Ecdysozoa</taxon>
        <taxon>Nematoda</taxon>
        <taxon>Chromadorea</taxon>
        <taxon>Rhabditida</taxon>
        <taxon>Rhabditina</taxon>
        <taxon>Rhabditomorpha</taxon>
        <taxon>Rhabditoidea</taxon>
        <taxon>Rhabditidae</taxon>
        <taxon>Peloderinae</taxon>
        <taxon>Caenorhabditis</taxon>
    </lineage>
</organism>
<reference evidence="3" key="1">
    <citation type="submission" date="2007-07" db="EMBL/GenBank/DDBJ databases">
        <title>PCAP assembly of the Caenorhabditis remanei genome.</title>
        <authorList>
            <consortium name="The Caenorhabditis remanei Sequencing Consortium"/>
            <person name="Wilson R.K."/>
        </authorList>
    </citation>
    <scope>NUCLEOTIDE SEQUENCE [LARGE SCALE GENOMIC DNA]</scope>
    <source>
        <strain evidence="3">PB4641</strain>
    </source>
</reference>
<accession>E3MQD5</accession>
<dbReference type="Proteomes" id="UP000008281">
    <property type="component" value="Unassembled WGS sequence"/>
</dbReference>
<keyword evidence="4" id="KW-1185">Reference proteome</keyword>
<dbReference type="AlphaFoldDB" id="E3MQD5"/>
<dbReference type="PANTHER" id="PTHR31897">
    <property type="entry name" value="PROTEIN CBG17011-RELATED"/>
    <property type="match status" value="1"/>
</dbReference>
<gene>
    <name evidence="3" type="ORF">CRE_11210</name>
</gene>
<feature type="chain" id="PRO_5003177319" description="T20D4.11-like domain-containing protein" evidence="1">
    <location>
        <begin position="17"/>
        <end position="377"/>
    </location>
</feature>
<dbReference type="Pfam" id="PF01579">
    <property type="entry name" value="DUF19"/>
    <property type="match status" value="1"/>
</dbReference>
<evidence type="ECO:0000256" key="1">
    <source>
        <dbReference type="SAM" id="SignalP"/>
    </source>
</evidence>
<dbReference type="InParanoid" id="E3MQD5"/>
<name>E3MQD5_CAERE</name>
<evidence type="ECO:0000259" key="2">
    <source>
        <dbReference type="Pfam" id="PF01579"/>
    </source>
</evidence>
<keyword evidence="1" id="KW-0732">Signal</keyword>
<protein>
    <recommendedName>
        <fullName evidence="2">T20D4.11-like domain-containing protein</fullName>
    </recommendedName>
</protein>
<feature type="signal peptide" evidence="1">
    <location>
        <begin position="1"/>
        <end position="16"/>
    </location>
</feature>
<dbReference type="PANTHER" id="PTHR31897:SF2">
    <property type="entry name" value="DUF19 DOMAIN-CONTAINING PROTEIN"/>
    <property type="match status" value="1"/>
</dbReference>
<dbReference type="EMBL" id="DS268465">
    <property type="protein sequence ID" value="EFP06785.1"/>
    <property type="molecule type" value="Genomic_DNA"/>
</dbReference>
<dbReference type="HOGENOM" id="CLU_064156_0_0_1"/>
<evidence type="ECO:0000313" key="4">
    <source>
        <dbReference type="Proteomes" id="UP000008281"/>
    </source>
</evidence>
<dbReference type="OrthoDB" id="5881792at2759"/>
<proteinExistence type="predicted"/>
<sequence length="377" mass="43544">MFKLVLICLIPHLVNSYVHRSDDRFPICLSETNNACQEEMKKKNETLERIYHIHHPLTDLFNIYTDQCRKVMECASGLECFKGKSQSEIIETSCDDVGTIQYSIDDCLSTILKKIYSNDHNCTAGFSFVSERDVPLFSIYSSFQENLFTADTIFKKEKQCILNIGQGVCKTDDFNFLQNNYDELIELYTNSPTSDIDQWNHPSEKFYRMHCGVLHNDFVQKSENISILSVNQENADVQKVVEIAQTAQKCHQKPVIIPGLEKYLKMVSENIQAFPAVMINIFERRPRLLEYRCLSSVSWWGVFREVVECMNGGDAKKCVLSFIRSRCQEEILADFEDLAVTLTPRNESNVPGVSFSLFKNNQRRKFVFTVNNTLINF</sequence>